<comment type="caution">
    <text evidence="1">The sequence shown here is derived from an EMBL/GenBank/DDBJ whole genome shotgun (WGS) entry which is preliminary data.</text>
</comment>
<organism evidence="1 2">
    <name type="scientific">Meloidogyne enterolobii</name>
    <name type="common">Root-knot nematode worm</name>
    <name type="synonym">Meloidogyne mayaguensis</name>
    <dbReference type="NCBI Taxonomy" id="390850"/>
    <lineage>
        <taxon>Eukaryota</taxon>
        <taxon>Metazoa</taxon>
        <taxon>Ecdysozoa</taxon>
        <taxon>Nematoda</taxon>
        <taxon>Chromadorea</taxon>
        <taxon>Rhabditida</taxon>
        <taxon>Tylenchina</taxon>
        <taxon>Tylenchomorpha</taxon>
        <taxon>Tylenchoidea</taxon>
        <taxon>Meloidogynidae</taxon>
        <taxon>Meloidogyninae</taxon>
        <taxon>Meloidogyne</taxon>
    </lineage>
</organism>
<keyword evidence="2" id="KW-1185">Reference proteome</keyword>
<reference evidence="1" key="1">
    <citation type="submission" date="2023-11" db="EMBL/GenBank/DDBJ databases">
        <authorList>
            <person name="Poullet M."/>
        </authorList>
    </citation>
    <scope>NUCLEOTIDE SEQUENCE</scope>
    <source>
        <strain evidence="1">E1834</strain>
    </source>
</reference>
<sequence length="172" mass="19853">MIFRSLCQNHYKNHFNIGLFFTFSSILDGIIVDLSDIERDPPDFCSARPINDEDPYHWRGTIIGPPGSPYEGGVFFLFITFPHDYPFRPPLVSFKTRIYHPNINSRGSICLDILREQWSPALSISKVLLSICSFLCDPNPDSPLVPSIAELYMNDRDQYNTNVRIWTQLYAM</sequence>
<dbReference type="EMBL" id="CAVMJV010000002">
    <property type="protein sequence ID" value="CAK5014921.1"/>
    <property type="molecule type" value="Genomic_DNA"/>
</dbReference>
<gene>
    <name evidence="1" type="ORF">MENTE1834_LOCUS2861</name>
</gene>
<name>A0ACB0XSC0_MELEN</name>
<proteinExistence type="predicted"/>
<protein>
    <submittedName>
        <fullName evidence="1">Uncharacterized protein</fullName>
    </submittedName>
</protein>
<evidence type="ECO:0000313" key="2">
    <source>
        <dbReference type="Proteomes" id="UP001497535"/>
    </source>
</evidence>
<evidence type="ECO:0000313" key="1">
    <source>
        <dbReference type="EMBL" id="CAK5014921.1"/>
    </source>
</evidence>
<accession>A0ACB0XSC0</accession>
<dbReference type="Proteomes" id="UP001497535">
    <property type="component" value="Unassembled WGS sequence"/>
</dbReference>